<keyword evidence="3" id="KW-1185">Reference proteome</keyword>
<dbReference type="PANTHER" id="PTHR38588">
    <property type="entry name" value="BLL0334 PROTEIN"/>
    <property type="match status" value="1"/>
</dbReference>
<evidence type="ECO:0000313" key="3">
    <source>
        <dbReference type="Proteomes" id="UP000199118"/>
    </source>
</evidence>
<dbReference type="RefSeq" id="WP_092680110.1">
    <property type="nucleotide sequence ID" value="NZ_FNMZ01000001.1"/>
</dbReference>
<sequence length="195" mass="20492">MEMTGETVIRAPRGDVWSALNDPDVLKACIPGCERLEKTSPTDMEADVTQKVGPVKARFKGAVTLEDIVEGESYRLVGEGKGGAAGFAKGGAHVRLSDHDEGTLLSYEAEARVGGKLAQLGSRLIDGFARKMADEFFATFKAQVEGPPSAETAAAITDADTDASNAASTEDTAAREPAMAGAAPESKSWIRKIFS</sequence>
<gene>
    <name evidence="2" type="ORF">SAMN05444336_1011152</name>
</gene>
<proteinExistence type="predicted"/>
<dbReference type="InterPro" id="IPR023393">
    <property type="entry name" value="START-like_dom_sf"/>
</dbReference>
<accession>A0A1H2TXV7</accession>
<dbReference type="SUPFAM" id="SSF55961">
    <property type="entry name" value="Bet v1-like"/>
    <property type="match status" value="1"/>
</dbReference>
<dbReference type="InterPro" id="IPR010419">
    <property type="entry name" value="CO_DH_gsu"/>
</dbReference>
<dbReference type="OrthoDB" id="9787428at2"/>
<dbReference type="Pfam" id="PF06240">
    <property type="entry name" value="COXG"/>
    <property type="match status" value="1"/>
</dbReference>
<evidence type="ECO:0008006" key="4">
    <source>
        <dbReference type="Google" id="ProtNLM"/>
    </source>
</evidence>
<dbReference type="AlphaFoldDB" id="A0A1H2TXV7"/>
<name>A0A1H2TXV7_9RHOB</name>
<dbReference type="PANTHER" id="PTHR38588:SF1">
    <property type="entry name" value="BLL0334 PROTEIN"/>
    <property type="match status" value="1"/>
</dbReference>
<dbReference type="Gene3D" id="3.30.530.20">
    <property type="match status" value="1"/>
</dbReference>
<reference evidence="2 3" key="1">
    <citation type="submission" date="2016-10" db="EMBL/GenBank/DDBJ databases">
        <authorList>
            <person name="de Groot N.N."/>
        </authorList>
    </citation>
    <scope>NUCLEOTIDE SEQUENCE [LARGE SCALE GENOMIC DNA]</scope>
    <source>
        <strain evidence="2 3">DSM 17890</strain>
    </source>
</reference>
<organism evidence="2 3">
    <name type="scientific">Albimonas donghaensis</name>
    <dbReference type="NCBI Taxonomy" id="356660"/>
    <lineage>
        <taxon>Bacteria</taxon>
        <taxon>Pseudomonadati</taxon>
        <taxon>Pseudomonadota</taxon>
        <taxon>Alphaproteobacteria</taxon>
        <taxon>Rhodobacterales</taxon>
        <taxon>Paracoccaceae</taxon>
        <taxon>Albimonas</taxon>
    </lineage>
</organism>
<evidence type="ECO:0000313" key="2">
    <source>
        <dbReference type="EMBL" id="SDW48577.1"/>
    </source>
</evidence>
<dbReference type="Proteomes" id="UP000199118">
    <property type="component" value="Unassembled WGS sequence"/>
</dbReference>
<dbReference type="EMBL" id="FNMZ01000001">
    <property type="protein sequence ID" value="SDW48577.1"/>
    <property type="molecule type" value="Genomic_DNA"/>
</dbReference>
<evidence type="ECO:0000256" key="1">
    <source>
        <dbReference type="SAM" id="MobiDB-lite"/>
    </source>
</evidence>
<feature type="region of interest" description="Disordered" evidence="1">
    <location>
        <begin position="159"/>
        <end position="184"/>
    </location>
</feature>
<protein>
    <recommendedName>
        <fullName evidence="4">Carbon monoxide dehydrogenase subunit G</fullName>
    </recommendedName>
</protein>
<dbReference type="CDD" id="cd05018">
    <property type="entry name" value="CoxG"/>
    <property type="match status" value="1"/>
</dbReference>
<dbReference type="STRING" id="356660.SAMN05444336_1011152"/>